<evidence type="ECO:0008006" key="5">
    <source>
        <dbReference type="Google" id="ProtNLM"/>
    </source>
</evidence>
<feature type="coiled-coil region" evidence="1">
    <location>
        <begin position="45"/>
        <end position="114"/>
    </location>
</feature>
<dbReference type="OrthoDB" id="3691987at2"/>
<keyword evidence="4" id="KW-1185">Reference proteome</keyword>
<dbReference type="InterPro" id="IPR007793">
    <property type="entry name" value="DivIVA_fam"/>
</dbReference>
<dbReference type="AlphaFoldDB" id="A0A2T0LZZ8"/>
<evidence type="ECO:0000256" key="1">
    <source>
        <dbReference type="SAM" id="Coils"/>
    </source>
</evidence>
<gene>
    <name evidence="3" type="ORF">B0I33_10232</name>
</gene>
<name>A0A2T0LZZ8_9PSEU</name>
<accession>A0A2T0LZZ8</accession>
<reference evidence="3 4" key="1">
    <citation type="submission" date="2018-03" db="EMBL/GenBank/DDBJ databases">
        <title>Genomic Encyclopedia of Type Strains, Phase III (KMG-III): the genomes of soil and plant-associated and newly described type strains.</title>
        <authorList>
            <person name="Whitman W."/>
        </authorList>
    </citation>
    <scope>NUCLEOTIDE SEQUENCE [LARGE SCALE GENOMIC DNA]</scope>
    <source>
        <strain evidence="3 4">CGMCC 4.7125</strain>
    </source>
</reference>
<evidence type="ECO:0000256" key="2">
    <source>
        <dbReference type="SAM" id="MobiDB-lite"/>
    </source>
</evidence>
<evidence type="ECO:0000313" key="3">
    <source>
        <dbReference type="EMBL" id="PRX49919.1"/>
    </source>
</evidence>
<feature type="region of interest" description="Disordered" evidence="2">
    <location>
        <begin position="282"/>
        <end position="302"/>
    </location>
</feature>
<comment type="caution">
    <text evidence="3">The sequence shown here is derived from an EMBL/GenBank/DDBJ whole genome shotgun (WGS) entry which is preliminary data.</text>
</comment>
<dbReference type="EMBL" id="PVNH01000002">
    <property type="protein sequence ID" value="PRX49919.1"/>
    <property type="molecule type" value="Genomic_DNA"/>
</dbReference>
<keyword evidence="1" id="KW-0175">Coiled coil</keyword>
<evidence type="ECO:0000313" key="4">
    <source>
        <dbReference type="Proteomes" id="UP000238362"/>
    </source>
</evidence>
<dbReference type="RefSeq" id="WP_106177065.1">
    <property type="nucleotide sequence ID" value="NZ_PVNH01000002.1"/>
</dbReference>
<dbReference type="PANTHER" id="PTHR35794">
    <property type="entry name" value="CELL DIVISION PROTEIN DIVIVA"/>
    <property type="match status" value="1"/>
</dbReference>
<sequence>MASGDDALLPLRTEFSQAWHGFDRNQVLQYLDHVEAQLRRLMSDRDSATAHANTLARELENARREIGRLNNRVEELKKPPERIEDLDERMQRTVQLANARAEEIVARAQEAAEKHWAESSTVSDKLHERYMKLLETLDGHADALQREHEDALAATKAEVEKMTTDAVRRRERLDAEAEHRRRQIEREFEARMTAERNALDKYIADQKTASKNQAERRIAEATTEAKRLVDEANATARRIIEEARADAERRTTEANETVQRLTRIREEARARLKEADAVLKQGESALVPVEDEDAELADVPAS</sequence>
<protein>
    <recommendedName>
        <fullName evidence="5">Cell wall synthesis protein Wag31</fullName>
    </recommendedName>
</protein>
<dbReference type="Proteomes" id="UP000238362">
    <property type="component" value="Unassembled WGS sequence"/>
</dbReference>
<proteinExistence type="predicted"/>
<organism evidence="3 4">
    <name type="scientific">Prauserella shujinwangii</name>
    <dbReference type="NCBI Taxonomy" id="1453103"/>
    <lineage>
        <taxon>Bacteria</taxon>
        <taxon>Bacillati</taxon>
        <taxon>Actinomycetota</taxon>
        <taxon>Actinomycetes</taxon>
        <taxon>Pseudonocardiales</taxon>
        <taxon>Pseudonocardiaceae</taxon>
        <taxon>Prauserella</taxon>
    </lineage>
</organism>
<dbReference type="PANTHER" id="PTHR35794:SF2">
    <property type="entry name" value="CELL DIVISION PROTEIN DIVIVA"/>
    <property type="match status" value="1"/>
</dbReference>